<dbReference type="HOGENOM" id="CLU_2129105_0_0_9"/>
<protein>
    <submittedName>
        <fullName evidence="1">Related to ROM2-GDP/GTP exchange factor for Rho1p</fullName>
    </submittedName>
</protein>
<gene>
    <name evidence="1" type="ORF">CBO05P1_122</name>
</gene>
<organism evidence="1">
    <name type="scientific">Clostridium botulinum B str. Osaka05</name>
    <dbReference type="NCBI Taxonomy" id="1407017"/>
    <lineage>
        <taxon>Bacteria</taxon>
        <taxon>Bacillati</taxon>
        <taxon>Bacillota</taxon>
        <taxon>Clostridia</taxon>
        <taxon>Eubacteriales</taxon>
        <taxon>Clostridiaceae</taxon>
        <taxon>Clostridium</taxon>
    </lineage>
</organism>
<proteinExistence type="predicted"/>
<reference evidence="1" key="1">
    <citation type="submission" date="2013-10" db="EMBL/GenBank/DDBJ databases">
        <title>Draft genome sequence of Clostridium botulinum type B strain Osaka05.</title>
        <authorList>
            <person name="Sakaguchi Y."/>
            <person name="Hosomi K."/>
            <person name="Uchiyama J."/>
            <person name="Ogura Y."/>
            <person name="Sakaguchi M."/>
            <person name="Kohda T."/>
            <person name="Mukamoto M."/>
            <person name="Misawa N."/>
            <person name="Matsuzaki S."/>
            <person name="Hayashi T."/>
            <person name="Kozaki S."/>
        </authorList>
    </citation>
    <scope>NUCLEOTIDE SEQUENCE</scope>
    <source>
        <strain evidence="1">Osaka05</strain>
    </source>
</reference>
<evidence type="ECO:0000313" key="1">
    <source>
        <dbReference type="EMBL" id="BAO04841.1"/>
    </source>
</evidence>
<dbReference type="EMBL" id="BA000058">
    <property type="protein sequence ID" value="BAO04841.1"/>
    <property type="molecule type" value="Genomic_DNA"/>
</dbReference>
<dbReference type="AlphaFoldDB" id="A0A060N343"/>
<sequence length="113" mass="13471">MSETVQYRGKLIKLKKLNNETLEQQSERICKENYLYERPCYYRNWGEYLTGELYERYYISNDSLYSIESEQVDPEYDMFNASLNNNGEIEFEVKYYNGGCGFNEAMNNLKTGN</sequence>
<dbReference type="RefSeq" id="WP_030031909.1">
    <property type="nucleotide sequence ID" value="NZ_BA000058.1"/>
</dbReference>
<accession>A0A060N343</accession>
<name>A0A060N343_CLOBO</name>
<dbReference type="Proteomes" id="UP000054164">
    <property type="component" value="Unassembled WGS sequence"/>
</dbReference>